<comment type="caution">
    <text evidence="6">The sequence shown here is derived from an EMBL/GenBank/DDBJ whole genome shotgun (WGS) entry which is preliminary data.</text>
</comment>
<evidence type="ECO:0000256" key="1">
    <source>
        <dbReference type="ARBA" id="ARBA00001947"/>
    </source>
</evidence>
<dbReference type="Pfam" id="PF00753">
    <property type="entry name" value="Lactamase_B"/>
    <property type="match status" value="1"/>
</dbReference>
<dbReference type="Gene3D" id="3.60.15.10">
    <property type="entry name" value="Ribonuclease Z/Hydroxyacylglutathione hydrolase-like"/>
    <property type="match status" value="1"/>
</dbReference>
<dbReference type="CDD" id="cd06262">
    <property type="entry name" value="metallo-hydrolase-like_MBL-fold"/>
    <property type="match status" value="1"/>
</dbReference>
<dbReference type="InterPro" id="IPR051453">
    <property type="entry name" value="MBL_Glyoxalase_II"/>
</dbReference>
<gene>
    <name evidence="6" type="ORF">ACFPIK_12270</name>
</gene>
<keyword evidence="3" id="KW-0378">Hydrolase</keyword>
<dbReference type="Proteomes" id="UP001596163">
    <property type="component" value="Unassembled WGS sequence"/>
</dbReference>
<keyword evidence="7" id="KW-1185">Reference proteome</keyword>
<organism evidence="6 7">
    <name type="scientific">Algoriphagus aquatilis</name>
    <dbReference type="NCBI Taxonomy" id="490186"/>
    <lineage>
        <taxon>Bacteria</taxon>
        <taxon>Pseudomonadati</taxon>
        <taxon>Bacteroidota</taxon>
        <taxon>Cytophagia</taxon>
        <taxon>Cytophagales</taxon>
        <taxon>Cyclobacteriaceae</taxon>
        <taxon>Algoriphagus</taxon>
    </lineage>
</organism>
<dbReference type="SUPFAM" id="SSF56281">
    <property type="entry name" value="Metallo-hydrolase/oxidoreductase"/>
    <property type="match status" value="1"/>
</dbReference>
<sequence>MSQIKLIIPYFAEVTKTFPMLHIKLFTFNPFQENTYLIYDESKEATLIDPGCFTHAEKRELEDFILSENLKVTQLLNTHCHIDHVLGNAWAIKKFGIPLQIHPNETSVLKSVEVYAPNYGFQGYESTEAEKYLEEGQEIWVGKEKLSVIFVPGHSPGHVVFYHAESKQCIAGDTLFKGSIGRTDLPGGNHNLLLNKIKNQLFALPDETVVYPGHGPETTIGFEKIYNPFVGERAFH</sequence>
<reference evidence="7" key="1">
    <citation type="journal article" date="2019" name="Int. J. Syst. Evol. Microbiol.">
        <title>The Global Catalogue of Microorganisms (GCM) 10K type strain sequencing project: providing services to taxonomists for standard genome sequencing and annotation.</title>
        <authorList>
            <consortium name="The Broad Institute Genomics Platform"/>
            <consortium name="The Broad Institute Genome Sequencing Center for Infectious Disease"/>
            <person name="Wu L."/>
            <person name="Ma J."/>
        </authorList>
    </citation>
    <scope>NUCLEOTIDE SEQUENCE [LARGE SCALE GENOMIC DNA]</scope>
    <source>
        <strain evidence="7">CGMCC 1.7030</strain>
    </source>
</reference>
<keyword evidence="4" id="KW-0862">Zinc</keyword>
<dbReference type="PANTHER" id="PTHR46233:SF3">
    <property type="entry name" value="HYDROXYACYLGLUTATHIONE HYDROLASE GLOC"/>
    <property type="match status" value="1"/>
</dbReference>
<evidence type="ECO:0000256" key="3">
    <source>
        <dbReference type="ARBA" id="ARBA00022801"/>
    </source>
</evidence>
<evidence type="ECO:0000313" key="6">
    <source>
        <dbReference type="EMBL" id="MFC5192543.1"/>
    </source>
</evidence>
<comment type="cofactor">
    <cofactor evidence="1">
        <name>Zn(2+)</name>
        <dbReference type="ChEBI" id="CHEBI:29105"/>
    </cofactor>
</comment>
<evidence type="ECO:0000256" key="4">
    <source>
        <dbReference type="ARBA" id="ARBA00022833"/>
    </source>
</evidence>
<evidence type="ECO:0000259" key="5">
    <source>
        <dbReference type="SMART" id="SM00849"/>
    </source>
</evidence>
<dbReference type="InterPro" id="IPR036866">
    <property type="entry name" value="RibonucZ/Hydroxyglut_hydro"/>
</dbReference>
<keyword evidence="2" id="KW-0479">Metal-binding</keyword>
<evidence type="ECO:0000313" key="7">
    <source>
        <dbReference type="Proteomes" id="UP001596163"/>
    </source>
</evidence>
<dbReference type="EMBL" id="JBHSKS010000009">
    <property type="protein sequence ID" value="MFC5192543.1"/>
    <property type="molecule type" value="Genomic_DNA"/>
</dbReference>
<dbReference type="PANTHER" id="PTHR46233">
    <property type="entry name" value="HYDROXYACYLGLUTATHIONE HYDROLASE GLOC"/>
    <property type="match status" value="1"/>
</dbReference>
<accession>A0ABW0C028</accession>
<protein>
    <submittedName>
        <fullName evidence="6">MBL fold metallo-hydrolase</fullName>
    </submittedName>
</protein>
<dbReference type="SMART" id="SM00849">
    <property type="entry name" value="Lactamase_B"/>
    <property type="match status" value="1"/>
</dbReference>
<dbReference type="InterPro" id="IPR001279">
    <property type="entry name" value="Metallo-B-lactamas"/>
</dbReference>
<name>A0ABW0C028_9BACT</name>
<evidence type="ECO:0000256" key="2">
    <source>
        <dbReference type="ARBA" id="ARBA00022723"/>
    </source>
</evidence>
<proteinExistence type="predicted"/>
<feature type="domain" description="Metallo-beta-lactamase" evidence="5">
    <location>
        <begin position="32"/>
        <end position="214"/>
    </location>
</feature>